<dbReference type="Proteomes" id="UP000199705">
    <property type="component" value="Unassembled WGS sequence"/>
</dbReference>
<dbReference type="AlphaFoldDB" id="A0A1G8CBY4"/>
<keyword evidence="6" id="KW-1185">Reference proteome</keyword>
<sequence length="208" mass="23958">MNKTVELVKLWGDYEEKNPGCNLDDFFRHQLMAKAADEKKATPDWQLRPGINGKLMILIRRIGKYHMVYSNKALEGTGLDQIEEFGILATIFNQVNPIKSEAIYNNIIELSSGTNMLNRLKKRELITEYEDIDDKRIKRLKLTALGEETLGKAKVRVVEVARMMTSALSEEDKQLCFQLLNPVSEKFDGTFQKFKSKSFDEIFEAMIK</sequence>
<evidence type="ECO:0000256" key="3">
    <source>
        <dbReference type="ARBA" id="ARBA00023163"/>
    </source>
</evidence>
<dbReference type="STRING" id="551996.SAMN05192573_109189"/>
<dbReference type="Gene3D" id="1.10.10.10">
    <property type="entry name" value="Winged helix-like DNA-binding domain superfamily/Winged helix DNA-binding domain"/>
    <property type="match status" value="1"/>
</dbReference>
<dbReference type="RefSeq" id="WP_091170277.1">
    <property type="nucleotide sequence ID" value="NZ_FNCG01000009.1"/>
</dbReference>
<dbReference type="PANTHER" id="PTHR42756:SF1">
    <property type="entry name" value="TRANSCRIPTIONAL REPRESSOR OF EMRAB OPERON"/>
    <property type="match status" value="1"/>
</dbReference>
<protein>
    <submittedName>
        <fullName evidence="5">DNA-binding transcriptional regulator, MarR family</fullName>
    </submittedName>
</protein>
<dbReference type="GO" id="GO:0003677">
    <property type="term" value="F:DNA binding"/>
    <property type="evidence" value="ECO:0007669"/>
    <property type="project" value="UniProtKB-KW"/>
</dbReference>
<organism evidence="5 6">
    <name type="scientific">Mucilaginibacter gossypii</name>
    <dbReference type="NCBI Taxonomy" id="551996"/>
    <lineage>
        <taxon>Bacteria</taxon>
        <taxon>Pseudomonadati</taxon>
        <taxon>Bacteroidota</taxon>
        <taxon>Sphingobacteriia</taxon>
        <taxon>Sphingobacteriales</taxon>
        <taxon>Sphingobacteriaceae</taxon>
        <taxon>Mucilaginibacter</taxon>
    </lineage>
</organism>
<gene>
    <name evidence="5" type="ORF">SAMN05192573_109189</name>
</gene>
<evidence type="ECO:0000259" key="4">
    <source>
        <dbReference type="SMART" id="SM00347"/>
    </source>
</evidence>
<keyword evidence="3" id="KW-0804">Transcription</keyword>
<dbReference type="PANTHER" id="PTHR42756">
    <property type="entry name" value="TRANSCRIPTIONAL REGULATOR, MARR"/>
    <property type="match status" value="1"/>
</dbReference>
<evidence type="ECO:0000313" key="6">
    <source>
        <dbReference type="Proteomes" id="UP000199705"/>
    </source>
</evidence>
<reference evidence="6" key="1">
    <citation type="submission" date="2016-10" db="EMBL/GenBank/DDBJ databases">
        <authorList>
            <person name="Varghese N."/>
            <person name="Submissions S."/>
        </authorList>
    </citation>
    <scope>NUCLEOTIDE SEQUENCE [LARGE SCALE GENOMIC DNA]</scope>
    <source>
        <strain evidence="6">Gh-67</strain>
    </source>
</reference>
<dbReference type="GO" id="GO:0003700">
    <property type="term" value="F:DNA-binding transcription factor activity"/>
    <property type="evidence" value="ECO:0007669"/>
    <property type="project" value="InterPro"/>
</dbReference>
<dbReference type="InterPro" id="IPR036388">
    <property type="entry name" value="WH-like_DNA-bd_sf"/>
</dbReference>
<dbReference type="InterPro" id="IPR000835">
    <property type="entry name" value="HTH_MarR-typ"/>
</dbReference>
<dbReference type="SUPFAM" id="SSF46785">
    <property type="entry name" value="Winged helix' DNA-binding domain"/>
    <property type="match status" value="1"/>
</dbReference>
<evidence type="ECO:0000256" key="2">
    <source>
        <dbReference type="ARBA" id="ARBA00023125"/>
    </source>
</evidence>
<evidence type="ECO:0000313" key="5">
    <source>
        <dbReference type="EMBL" id="SDH42859.1"/>
    </source>
</evidence>
<name>A0A1G8CBY4_9SPHI</name>
<dbReference type="EMBL" id="FNCG01000009">
    <property type="protein sequence ID" value="SDH42859.1"/>
    <property type="molecule type" value="Genomic_DNA"/>
</dbReference>
<accession>A0A1G8CBY4</accession>
<evidence type="ECO:0000256" key="1">
    <source>
        <dbReference type="ARBA" id="ARBA00023015"/>
    </source>
</evidence>
<dbReference type="InterPro" id="IPR036390">
    <property type="entry name" value="WH_DNA-bd_sf"/>
</dbReference>
<proteinExistence type="predicted"/>
<keyword evidence="2 5" id="KW-0238">DNA-binding</keyword>
<feature type="domain" description="HTH marR-type" evidence="4">
    <location>
        <begin position="72"/>
        <end position="173"/>
    </location>
</feature>
<keyword evidence="1" id="KW-0805">Transcription regulation</keyword>
<dbReference type="SMART" id="SM00347">
    <property type="entry name" value="HTH_MARR"/>
    <property type="match status" value="1"/>
</dbReference>